<keyword evidence="3" id="KW-1185">Reference proteome</keyword>
<comment type="caution">
    <text evidence="2">The sequence shown here is derived from an EMBL/GenBank/DDBJ whole genome shotgun (WGS) entry which is preliminary data.</text>
</comment>
<accession>A0A4C1T6E4</accession>
<evidence type="ECO:0000313" key="2">
    <source>
        <dbReference type="EMBL" id="GBP09982.1"/>
    </source>
</evidence>
<sequence>MHLIKKIKANTAEHKEVLLPNRARPPVLTLGYYLFSFLSNCVAGAAPAAAGPRRCGGSRGQTGGRRMRMRRARGITKHELFVYVHVELAAELRSPSLNLSL</sequence>
<organism evidence="2 3">
    <name type="scientific">Eumeta variegata</name>
    <name type="common">Bagworm moth</name>
    <name type="synonym">Eumeta japonica</name>
    <dbReference type="NCBI Taxonomy" id="151549"/>
    <lineage>
        <taxon>Eukaryota</taxon>
        <taxon>Metazoa</taxon>
        <taxon>Ecdysozoa</taxon>
        <taxon>Arthropoda</taxon>
        <taxon>Hexapoda</taxon>
        <taxon>Insecta</taxon>
        <taxon>Pterygota</taxon>
        <taxon>Neoptera</taxon>
        <taxon>Endopterygota</taxon>
        <taxon>Lepidoptera</taxon>
        <taxon>Glossata</taxon>
        <taxon>Ditrysia</taxon>
        <taxon>Tineoidea</taxon>
        <taxon>Psychidae</taxon>
        <taxon>Oiketicinae</taxon>
        <taxon>Eumeta</taxon>
    </lineage>
</organism>
<reference evidence="2 3" key="1">
    <citation type="journal article" date="2019" name="Commun. Biol.">
        <title>The bagworm genome reveals a unique fibroin gene that provides high tensile strength.</title>
        <authorList>
            <person name="Kono N."/>
            <person name="Nakamura H."/>
            <person name="Ohtoshi R."/>
            <person name="Tomita M."/>
            <person name="Numata K."/>
            <person name="Arakawa K."/>
        </authorList>
    </citation>
    <scope>NUCLEOTIDE SEQUENCE [LARGE SCALE GENOMIC DNA]</scope>
</reference>
<evidence type="ECO:0000313" key="3">
    <source>
        <dbReference type="Proteomes" id="UP000299102"/>
    </source>
</evidence>
<protein>
    <submittedName>
        <fullName evidence="2">Uncharacterized protein</fullName>
    </submittedName>
</protein>
<dbReference type="EMBL" id="BGZK01000038">
    <property type="protein sequence ID" value="GBP09982.1"/>
    <property type="molecule type" value="Genomic_DNA"/>
</dbReference>
<dbReference type="AlphaFoldDB" id="A0A4C1T6E4"/>
<name>A0A4C1T6E4_EUMVA</name>
<proteinExistence type="predicted"/>
<feature type="region of interest" description="Disordered" evidence="1">
    <location>
        <begin position="48"/>
        <end position="68"/>
    </location>
</feature>
<gene>
    <name evidence="2" type="ORF">EVAR_92509_1</name>
</gene>
<evidence type="ECO:0000256" key="1">
    <source>
        <dbReference type="SAM" id="MobiDB-lite"/>
    </source>
</evidence>
<dbReference type="Proteomes" id="UP000299102">
    <property type="component" value="Unassembled WGS sequence"/>
</dbReference>